<reference evidence="4" key="1">
    <citation type="submission" date="2020-07" db="EMBL/GenBank/DDBJ databases">
        <title>The High-quality genome of the commercially important snow crab, Chionoecetes opilio.</title>
        <authorList>
            <person name="Jeong J.-H."/>
            <person name="Ryu S."/>
        </authorList>
    </citation>
    <scope>NUCLEOTIDE SEQUENCE</scope>
    <source>
        <strain evidence="4">MADBK_172401_WGS</strain>
        <tissue evidence="4">Digestive gland</tissue>
    </source>
</reference>
<dbReference type="AlphaFoldDB" id="A0A8J5CSD9"/>
<keyword evidence="2" id="KW-0732">Signal</keyword>
<evidence type="ECO:0000256" key="1">
    <source>
        <dbReference type="SAM" id="MobiDB-lite"/>
    </source>
</evidence>
<dbReference type="OrthoDB" id="10017054at2759"/>
<sequence length="285" mass="32068">MVSAVLCCTVLCCAVLLVECFHGSADHDEVLSWKMQKDLKNHSNKINGTPQGPPKPSRSHHIAQTPADGGVVRRSSLSKSEAGEWKRKKGPAPLRPVPQKRALKKLPMKVIQQELQDIDIKQTELERQGVLLETSIRKRTRPPIPPAPWRNSPPRPRPPTTASSKREKRLEEEHVELEYQIRCLMLKLPEERSGQDTQQEEELIERLVKVVQQRDEIINCLELDRLREAQEDESIATHMMQYQARVILATLTFVVRTGRVAVEEEAAGLEEEEAGPLVGGAGAQS</sequence>
<feature type="chain" id="PRO_5035147887" evidence="2">
    <location>
        <begin position="21"/>
        <end position="285"/>
    </location>
</feature>
<evidence type="ECO:0000313" key="4">
    <source>
        <dbReference type="EMBL" id="KAG0718996.1"/>
    </source>
</evidence>
<dbReference type="PANTHER" id="PTHR23167:SF46">
    <property type="entry name" value="EPS15 HOMOLOGY DOMAIN CONTAINING PROTEIN-BINDING PROTEIN 1, ISOFORM F"/>
    <property type="match status" value="1"/>
</dbReference>
<feature type="region of interest" description="Disordered" evidence="1">
    <location>
        <begin position="134"/>
        <end position="171"/>
    </location>
</feature>
<dbReference type="SMART" id="SM01203">
    <property type="entry name" value="DUF3585"/>
    <property type="match status" value="1"/>
</dbReference>
<dbReference type="Proteomes" id="UP000770661">
    <property type="component" value="Unassembled WGS sequence"/>
</dbReference>
<feature type="region of interest" description="Disordered" evidence="1">
    <location>
        <begin position="41"/>
        <end position="101"/>
    </location>
</feature>
<proteinExistence type="predicted"/>
<name>A0A8J5CSD9_CHIOP</name>
<dbReference type="PROSITE" id="PS51848">
    <property type="entry name" value="BMERB"/>
    <property type="match status" value="1"/>
</dbReference>
<keyword evidence="5" id="KW-1185">Reference proteome</keyword>
<feature type="domain" description="BMERB" evidence="3">
    <location>
        <begin position="113"/>
        <end position="237"/>
    </location>
</feature>
<protein>
    <submittedName>
        <fullName evidence="4">MICAL-like protein 2</fullName>
    </submittedName>
</protein>
<dbReference type="Pfam" id="PF12130">
    <property type="entry name" value="bMERB_dom"/>
    <property type="match status" value="1"/>
</dbReference>
<feature type="signal peptide" evidence="2">
    <location>
        <begin position="1"/>
        <end position="20"/>
    </location>
</feature>
<dbReference type="InterPro" id="IPR050540">
    <property type="entry name" value="F-actin_Monoox_Mical"/>
</dbReference>
<gene>
    <name evidence="4" type="primary">Micall2</name>
    <name evidence="4" type="ORF">GWK47_051399</name>
</gene>
<feature type="region of interest" description="Disordered" evidence="1">
    <location>
        <begin position="266"/>
        <end position="285"/>
    </location>
</feature>
<accession>A0A8J5CSD9</accession>
<evidence type="ECO:0000256" key="2">
    <source>
        <dbReference type="SAM" id="SignalP"/>
    </source>
</evidence>
<dbReference type="EMBL" id="JACEEZ010015195">
    <property type="protein sequence ID" value="KAG0718996.1"/>
    <property type="molecule type" value="Genomic_DNA"/>
</dbReference>
<dbReference type="InterPro" id="IPR022735">
    <property type="entry name" value="bMERB_dom"/>
</dbReference>
<comment type="caution">
    <text evidence="4">The sequence shown here is derived from an EMBL/GenBank/DDBJ whole genome shotgun (WGS) entry which is preliminary data.</text>
</comment>
<feature type="compositionally biased region" description="Pro residues" evidence="1">
    <location>
        <begin position="142"/>
        <end position="159"/>
    </location>
</feature>
<evidence type="ECO:0000259" key="3">
    <source>
        <dbReference type="PROSITE" id="PS51848"/>
    </source>
</evidence>
<evidence type="ECO:0000313" key="5">
    <source>
        <dbReference type="Proteomes" id="UP000770661"/>
    </source>
</evidence>
<organism evidence="4 5">
    <name type="scientific">Chionoecetes opilio</name>
    <name type="common">Atlantic snow crab</name>
    <name type="synonym">Cancer opilio</name>
    <dbReference type="NCBI Taxonomy" id="41210"/>
    <lineage>
        <taxon>Eukaryota</taxon>
        <taxon>Metazoa</taxon>
        <taxon>Ecdysozoa</taxon>
        <taxon>Arthropoda</taxon>
        <taxon>Crustacea</taxon>
        <taxon>Multicrustacea</taxon>
        <taxon>Malacostraca</taxon>
        <taxon>Eumalacostraca</taxon>
        <taxon>Eucarida</taxon>
        <taxon>Decapoda</taxon>
        <taxon>Pleocyemata</taxon>
        <taxon>Brachyura</taxon>
        <taxon>Eubrachyura</taxon>
        <taxon>Majoidea</taxon>
        <taxon>Majidae</taxon>
        <taxon>Chionoecetes</taxon>
    </lineage>
</organism>
<dbReference type="PANTHER" id="PTHR23167">
    <property type="entry name" value="CALPONIN HOMOLOGY DOMAIN-CONTAINING PROTEIN DDB_G0272472-RELATED"/>
    <property type="match status" value="1"/>
</dbReference>